<accession>A0ABP7GP59</accession>
<comment type="caution">
    <text evidence="3">The sequence shown here is derived from an EMBL/GenBank/DDBJ whole genome shotgun (WGS) entry which is preliminary data.</text>
</comment>
<sequence length="255" mass="25712">MRGLARGGFAANGVVHALIGAIIFVIAFGGRAEGDQTGAFKAIATAPLGFVALWVMATLLAGLGVWHGLEGVLARGRPDDVKSTAKKWGRRVSQWGQTAVYLALAVVSASVALGARPNSTKTARGASHAALLLPGGPIVLGLVGCVVTAIGIGFVVRGIRRGFRTQLALPSGPLGTGIVALGAVGYIAKGVALATVGVLLVIAAVRVDPGAAGGLDTAITALIALPFGPWLAGIVGIGFVAYGLFCLFRARYARL</sequence>
<evidence type="ECO:0000313" key="4">
    <source>
        <dbReference type="Proteomes" id="UP001500540"/>
    </source>
</evidence>
<evidence type="ECO:0000259" key="2">
    <source>
        <dbReference type="Pfam" id="PF06724"/>
    </source>
</evidence>
<protein>
    <recommendedName>
        <fullName evidence="2">DUF1206 domain-containing protein</fullName>
    </recommendedName>
</protein>
<feature type="domain" description="DUF1206" evidence="2">
    <location>
        <begin position="184"/>
        <end position="252"/>
    </location>
</feature>
<evidence type="ECO:0000313" key="3">
    <source>
        <dbReference type="EMBL" id="GAA3765753.1"/>
    </source>
</evidence>
<keyword evidence="4" id="KW-1185">Reference proteome</keyword>
<reference evidence="4" key="1">
    <citation type="journal article" date="2019" name="Int. J. Syst. Evol. Microbiol.">
        <title>The Global Catalogue of Microorganisms (GCM) 10K type strain sequencing project: providing services to taxonomists for standard genome sequencing and annotation.</title>
        <authorList>
            <consortium name="The Broad Institute Genomics Platform"/>
            <consortium name="The Broad Institute Genome Sequencing Center for Infectious Disease"/>
            <person name="Wu L."/>
            <person name="Ma J."/>
        </authorList>
    </citation>
    <scope>NUCLEOTIDE SEQUENCE [LARGE SCALE GENOMIC DNA]</scope>
    <source>
        <strain evidence="4">JCM 16950</strain>
    </source>
</reference>
<gene>
    <name evidence="3" type="ORF">GCM10022240_17710</name>
</gene>
<feature type="transmembrane region" description="Helical" evidence="1">
    <location>
        <begin position="227"/>
        <end position="248"/>
    </location>
</feature>
<feature type="domain" description="DUF1206" evidence="2">
    <location>
        <begin position="97"/>
        <end position="161"/>
    </location>
</feature>
<keyword evidence="1" id="KW-1133">Transmembrane helix</keyword>
<dbReference type="Pfam" id="PF06724">
    <property type="entry name" value="DUF1206"/>
    <property type="match status" value="3"/>
</dbReference>
<dbReference type="InterPro" id="IPR009597">
    <property type="entry name" value="DUF1206"/>
</dbReference>
<keyword evidence="1" id="KW-0812">Transmembrane</keyword>
<feature type="transmembrane region" description="Helical" evidence="1">
    <location>
        <begin position="50"/>
        <end position="74"/>
    </location>
</feature>
<dbReference type="EMBL" id="BAABAF010000006">
    <property type="protein sequence ID" value="GAA3765753.1"/>
    <property type="molecule type" value="Genomic_DNA"/>
</dbReference>
<feature type="domain" description="DUF1206" evidence="2">
    <location>
        <begin position="8"/>
        <end position="73"/>
    </location>
</feature>
<feature type="transmembrane region" description="Helical" evidence="1">
    <location>
        <begin position="135"/>
        <end position="156"/>
    </location>
</feature>
<dbReference type="Proteomes" id="UP001500540">
    <property type="component" value="Unassembled WGS sequence"/>
</dbReference>
<feature type="transmembrane region" description="Helical" evidence="1">
    <location>
        <begin position="9"/>
        <end position="30"/>
    </location>
</feature>
<organism evidence="3 4">
    <name type="scientific">Microbacterium kribbense</name>
    <dbReference type="NCBI Taxonomy" id="433645"/>
    <lineage>
        <taxon>Bacteria</taxon>
        <taxon>Bacillati</taxon>
        <taxon>Actinomycetota</taxon>
        <taxon>Actinomycetes</taxon>
        <taxon>Micrococcales</taxon>
        <taxon>Microbacteriaceae</taxon>
        <taxon>Microbacterium</taxon>
    </lineage>
</organism>
<name>A0ABP7GP59_9MICO</name>
<proteinExistence type="predicted"/>
<evidence type="ECO:0000256" key="1">
    <source>
        <dbReference type="SAM" id="Phobius"/>
    </source>
</evidence>
<feature type="transmembrane region" description="Helical" evidence="1">
    <location>
        <begin position="177"/>
        <end position="207"/>
    </location>
</feature>
<keyword evidence="1" id="KW-0472">Membrane</keyword>
<feature type="transmembrane region" description="Helical" evidence="1">
    <location>
        <begin position="95"/>
        <end position="115"/>
    </location>
</feature>